<accession>A0A9N9I2D5</accession>
<protein>
    <submittedName>
        <fullName evidence="1">4206_t:CDS:1</fullName>
    </submittedName>
</protein>
<sequence length="48" mass="5820">IIRRVGGWKTEIPMEFDLKYMFLYWGILLYSRDLSDQFEFRTLVAGDE</sequence>
<evidence type="ECO:0000313" key="1">
    <source>
        <dbReference type="EMBL" id="CAG8717317.1"/>
    </source>
</evidence>
<reference evidence="1" key="1">
    <citation type="submission" date="2021-06" db="EMBL/GenBank/DDBJ databases">
        <authorList>
            <person name="Kallberg Y."/>
            <person name="Tangrot J."/>
            <person name="Rosling A."/>
        </authorList>
    </citation>
    <scope>NUCLEOTIDE SEQUENCE</scope>
    <source>
        <strain evidence="1">87-6 pot B 2015</strain>
    </source>
</reference>
<dbReference type="Proteomes" id="UP000789375">
    <property type="component" value="Unassembled WGS sequence"/>
</dbReference>
<name>A0A9N9I2D5_FUNMO</name>
<comment type="caution">
    <text evidence="1">The sequence shown here is derived from an EMBL/GenBank/DDBJ whole genome shotgun (WGS) entry which is preliminary data.</text>
</comment>
<dbReference type="EMBL" id="CAJVPP010012315">
    <property type="protein sequence ID" value="CAG8717317.1"/>
    <property type="molecule type" value="Genomic_DNA"/>
</dbReference>
<feature type="non-terminal residue" evidence="1">
    <location>
        <position position="1"/>
    </location>
</feature>
<keyword evidence="2" id="KW-1185">Reference proteome</keyword>
<proteinExistence type="predicted"/>
<organism evidence="1 2">
    <name type="scientific">Funneliformis mosseae</name>
    <name type="common">Endomycorrhizal fungus</name>
    <name type="synonym">Glomus mosseae</name>
    <dbReference type="NCBI Taxonomy" id="27381"/>
    <lineage>
        <taxon>Eukaryota</taxon>
        <taxon>Fungi</taxon>
        <taxon>Fungi incertae sedis</taxon>
        <taxon>Mucoromycota</taxon>
        <taxon>Glomeromycotina</taxon>
        <taxon>Glomeromycetes</taxon>
        <taxon>Glomerales</taxon>
        <taxon>Glomeraceae</taxon>
        <taxon>Funneliformis</taxon>
    </lineage>
</organism>
<evidence type="ECO:0000313" key="2">
    <source>
        <dbReference type="Proteomes" id="UP000789375"/>
    </source>
</evidence>
<dbReference type="AlphaFoldDB" id="A0A9N9I2D5"/>
<feature type="non-terminal residue" evidence="1">
    <location>
        <position position="48"/>
    </location>
</feature>
<gene>
    <name evidence="1" type="ORF">FMOSSE_LOCUS14731</name>
</gene>